<keyword evidence="1" id="KW-0614">Plasmid</keyword>
<proteinExistence type="predicted"/>
<keyword evidence="2" id="KW-1185">Reference proteome</keyword>
<evidence type="ECO:0000313" key="1">
    <source>
        <dbReference type="EMBL" id="ADL36032.1"/>
    </source>
</evidence>
<protein>
    <submittedName>
        <fullName evidence="1">Uncharacterized protein</fullName>
    </submittedName>
</protein>
<gene>
    <name evidence="1" type="ordered locus">bpr_II093</name>
</gene>
<dbReference type="HOGENOM" id="CLU_1955531_0_0_9"/>
<accession>E0S3Q0</accession>
<dbReference type="Proteomes" id="UP000001299">
    <property type="component" value="Plasmid pCY360"/>
</dbReference>
<geneLocation type="plasmid" evidence="1 2">
    <name>pCY360</name>
</geneLocation>
<dbReference type="KEGG" id="bpb:bpr_II093"/>
<dbReference type="AlphaFoldDB" id="E0S3Q0"/>
<dbReference type="RefSeq" id="WP_013282682.1">
    <property type="nucleotide sequence ID" value="NC_014389.1"/>
</dbReference>
<name>E0S3Q0_BUTPB</name>
<evidence type="ECO:0000313" key="2">
    <source>
        <dbReference type="Proteomes" id="UP000001299"/>
    </source>
</evidence>
<reference evidence="1 2" key="1">
    <citation type="journal article" date="2010" name="PLoS ONE">
        <title>The glycobiome of the rumen bacterium Butyrivibrio proteoclasticus B316(T) highlights adaptation to a polysaccharide-rich environment.</title>
        <authorList>
            <person name="Kelly W.J."/>
            <person name="Leahy S.C."/>
            <person name="Altermann E."/>
            <person name="Yeoman C.J."/>
            <person name="Dunne J.C."/>
            <person name="Kong Z."/>
            <person name="Pacheco D.M."/>
            <person name="Li D."/>
            <person name="Noel S.J."/>
            <person name="Moon C.D."/>
            <person name="Cookson A.L."/>
            <person name="Attwood G.T."/>
        </authorList>
    </citation>
    <scope>NUCLEOTIDE SEQUENCE [LARGE SCALE GENOMIC DNA]</scope>
    <source>
        <strain evidence="2">ATCC 51982 / DSM 14932 / B316</strain>
        <plasmid evidence="2">Plasmid pCY360</plasmid>
    </source>
</reference>
<organism evidence="1 2">
    <name type="scientific">Butyrivibrio proteoclasticus (strain ATCC 51982 / DSM 14932 / B316)</name>
    <name type="common">Clostridium proteoclasticum</name>
    <dbReference type="NCBI Taxonomy" id="515622"/>
    <lineage>
        <taxon>Bacteria</taxon>
        <taxon>Bacillati</taxon>
        <taxon>Bacillota</taxon>
        <taxon>Clostridia</taxon>
        <taxon>Lachnospirales</taxon>
        <taxon>Lachnospiraceae</taxon>
        <taxon>Butyrivibrio</taxon>
    </lineage>
</organism>
<dbReference type="EMBL" id="CP001812">
    <property type="protein sequence ID" value="ADL36032.1"/>
    <property type="molecule type" value="Genomic_DNA"/>
</dbReference>
<sequence length="128" mass="14909">MNANNKTGDPNIITGTFDIEPNDFMKKEFQKSIDKAGNVGLHLVHIFFIGPITEVLEVRKAYFDTFGEADSYAWYYDKEHKDKNNDELATYLIYINCELRYAHFKGKYVGDFMGLQKKRLEEHKSEAN</sequence>